<dbReference type="Gene3D" id="2.60.40.4150">
    <property type="entry name" value="Type VI secretion system, lipoprotein SciN"/>
    <property type="match status" value="1"/>
</dbReference>
<dbReference type="EMBL" id="CP132315">
    <property type="protein sequence ID" value="WLS05218.1"/>
    <property type="molecule type" value="Genomic_DNA"/>
</dbReference>
<dbReference type="NCBIfam" id="TIGR03352">
    <property type="entry name" value="VI_chp_3"/>
    <property type="match status" value="1"/>
</dbReference>
<dbReference type="Pfam" id="PF12790">
    <property type="entry name" value="T6SS-SciN"/>
    <property type="match status" value="1"/>
</dbReference>
<accession>A0ABY9K9J8</accession>
<keyword evidence="1" id="KW-0614">Plasmid</keyword>
<organism evidence="1 2">
    <name type="scientific">Shinella oryzae</name>
    <dbReference type="NCBI Taxonomy" id="2871820"/>
    <lineage>
        <taxon>Bacteria</taxon>
        <taxon>Pseudomonadati</taxon>
        <taxon>Pseudomonadota</taxon>
        <taxon>Alphaproteobacteria</taxon>
        <taxon>Hyphomicrobiales</taxon>
        <taxon>Rhizobiaceae</taxon>
        <taxon>Shinella</taxon>
    </lineage>
</organism>
<proteinExistence type="predicted"/>
<sequence>MNTASPFNDRLLDRRNLLRLTGLGTVGLVLSACSTTSSKPEEEKGPGMVRVRVSAAGNVNPNEAGRASPIAVSVFVLSGIGAFQQADYFQLAENATTALGANLVGSDRVFLRPGETKEVTLSTAADQSYVGVIAGFQNIDQASWRATTQVGHDDTVNVSVARSSISARKA</sequence>
<gene>
    <name evidence="1" type="primary">tssJ</name>
    <name evidence="1" type="ORF">Q9315_23985</name>
</gene>
<reference evidence="1 2" key="1">
    <citation type="submission" date="2023-08" db="EMBL/GenBank/DDBJ databases">
        <title>Pathogen: clinical or host-associated sample.</title>
        <authorList>
            <person name="Hergert J."/>
            <person name="Casey R."/>
            <person name="Wagner J."/>
            <person name="Young E.L."/>
            <person name="Oakeson K.F."/>
        </authorList>
    </citation>
    <scope>NUCLEOTIDE SEQUENCE [LARGE SCALE GENOMIC DNA]</scope>
    <source>
        <strain evidence="1 2">UPHL-collab-2</strain>
        <plasmid evidence="1 2">unnamed1</plasmid>
    </source>
</reference>
<dbReference type="InterPro" id="IPR038706">
    <property type="entry name" value="Type_VI_SciN-like_sf"/>
</dbReference>
<dbReference type="PANTHER" id="PTHR37625:SF4">
    <property type="entry name" value="OUTER MEMBRANE LIPOPROTEIN"/>
    <property type="match status" value="1"/>
</dbReference>
<dbReference type="Proteomes" id="UP001225788">
    <property type="component" value="Plasmid unnamed1"/>
</dbReference>
<dbReference type="PANTHER" id="PTHR37625">
    <property type="entry name" value="OUTER MEMBRANE LIPOPROTEIN-RELATED"/>
    <property type="match status" value="1"/>
</dbReference>
<keyword evidence="2" id="KW-1185">Reference proteome</keyword>
<dbReference type="InterPro" id="IPR017734">
    <property type="entry name" value="T6SS_SciN"/>
</dbReference>
<name>A0ABY9K9J8_9HYPH</name>
<dbReference type="RefSeq" id="WP_306161682.1">
    <property type="nucleotide sequence ID" value="NZ_CP132315.1"/>
</dbReference>
<protein>
    <submittedName>
        <fullName evidence="1">Type VI secretion system lipoprotein TssJ</fullName>
    </submittedName>
</protein>
<keyword evidence="1" id="KW-0449">Lipoprotein</keyword>
<geneLocation type="plasmid" evidence="1 2">
    <name>unnamed1</name>
</geneLocation>
<evidence type="ECO:0000313" key="1">
    <source>
        <dbReference type="EMBL" id="WLS05218.1"/>
    </source>
</evidence>
<evidence type="ECO:0000313" key="2">
    <source>
        <dbReference type="Proteomes" id="UP001225788"/>
    </source>
</evidence>